<dbReference type="InterPro" id="IPR025110">
    <property type="entry name" value="AMP-bd_C"/>
</dbReference>
<dbReference type="Proteomes" id="UP000054516">
    <property type="component" value="Unassembled WGS sequence"/>
</dbReference>
<proteinExistence type="predicted"/>
<dbReference type="AlphaFoldDB" id="A0A1S8A9R4"/>
<feature type="domain" description="AMP-binding enzyme C-terminal" evidence="1">
    <location>
        <begin position="1"/>
        <end position="77"/>
    </location>
</feature>
<protein>
    <submittedName>
        <fullName evidence="2">Putative long-chain acyl-synthetase</fullName>
    </submittedName>
</protein>
<dbReference type="Gene3D" id="3.30.300.30">
    <property type="match status" value="1"/>
</dbReference>
<evidence type="ECO:0000313" key="3">
    <source>
        <dbReference type="Proteomes" id="UP000054516"/>
    </source>
</evidence>
<dbReference type="OrthoDB" id="10253115at2759"/>
<evidence type="ECO:0000259" key="1">
    <source>
        <dbReference type="Pfam" id="PF13193"/>
    </source>
</evidence>
<dbReference type="STRING" id="77044.A0A1S8A9R4"/>
<reference evidence="2" key="1">
    <citation type="submission" date="2016-03" db="EMBL/GenBank/DDBJ databases">
        <title>Draft genome sequence of Rosellinia necatrix.</title>
        <authorList>
            <person name="Kanematsu S."/>
        </authorList>
    </citation>
    <scope>NUCLEOTIDE SEQUENCE [LARGE SCALE GENOMIC DNA]</scope>
    <source>
        <strain evidence="2">W97</strain>
    </source>
</reference>
<dbReference type="Pfam" id="PF13193">
    <property type="entry name" value="AMP-binding_C"/>
    <property type="match status" value="1"/>
</dbReference>
<accession>A0A1S8A9R4</accession>
<dbReference type="SUPFAM" id="SSF56801">
    <property type="entry name" value="Acetyl-CoA synthetase-like"/>
    <property type="match status" value="1"/>
</dbReference>
<dbReference type="InterPro" id="IPR045851">
    <property type="entry name" value="AMP-bd_C_sf"/>
</dbReference>
<dbReference type="OMA" id="YDRFDSH"/>
<dbReference type="PANTHER" id="PTHR43201">
    <property type="entry name" value="ACYL-COA SYNTHETASE"/>
    <property type="match status" value="1"/>
</dbReference>
<sequence length="100" mass="10678">MQHPAIASAAVVGVKDSKYGETVGAFLEVRTGAEKIGPEKARAWVRERLAYHKAPVHIFWVGEGESVKALPLTGSGKVQKEKLRGLANSLVKGGDRGSKL</sequence>
<dbReference type="GO" id="GO:0031956">
    <property type="term" value="F:medium-chain fatty acid-CoA ligase activity"/>
    <property type="evidence" value="ECO:0007669"/>
    <property type="project" value="TreeGrafter"/>
</dbReference>
<keyword evidence="3" id="KW-1185">Reference proteome</keyword>
<dbReference type="GO" id="GO:0006631">
    <property type="term" value="P:fatty acid metabolic process"/>
    <property type="evidence" value="ECO:0007669"/>
    <property type="project" value="TreeGrafter"/>
</dbReference>
<dbReference type="PANTHER" id="PTHR43201:SF6">
    <property type="entry name" value="ACYL COA SYNTHETASE (EUROFUNG)"/>
    <property type="match status" value="1"/>
</dbReference>
<organism evidence="2">
    <name type="scientific">Rosellinia necatrix</name>
    <name type="common">White root-rot fungus</name>
    <dbReference type="NCBI Taxonomy" id="77044"/>
    <lineage>
        <taxon>Eukaryota</taxon>
        <taxon>Fungi</taxon>
        <taxon>Dikarya</taxon>
        <taxon>Ascomycota</taxon>
        <taxon>Pezizomycotina</taxon>
        <taxon>Sordariomycetes</taxon>
        <taxon>Xylariomycetidae</taxon>
        <taxon>Xylariales</taxon>
        <taxon>Xylariaceae</taxon>
        <taxon>Rosellinia</taxon>
    </lineage>
</organism>
<name>A0A1S8A9R4_ROSNE</name>
<gene>
    <name evidence="2" type="ORF">SAMD00023353_4800100</name>
</gene>
<evidence type="ECO:0000313" key="2">
    <source>
        <dbReference type="EMBL" id="GAW26763.1"/>
    </source>
</evidence>
<dbReference type="EMBL" id="DF977493">
    <property type="protein sequence ID" value="GAW26763.1"/>
    <property type="molecule type" value="Genomic_DNA"/>
</dbReference>